<accession>A0A8K0CIB7</accession>
<evidence type="ECO:0000256" key="3">
    <source>
        <dbReference type="ARBA" id="ARBA00022617"/>
    </source>
</evidence>
<feature type="non-terminal residue" evidence="9">
    <location>
        <position position="322"/>
    </location>
</feature>
<feature type="binding site" description="axial binding residue" evidence="8">
    <location>
        <position position="321"/>
    </location>
    <ligand>
        <name>heme</name>
        <dbReference type="ChEBI" id="CHEBI:30413"/>
    </ligand>
    <ligandPart>
        <name>Fe</name>
        <dbReference type="ChEBI" id="CHEBI:18248"/>
    </ligandPart>
</feature>
<comment type="cofactor">
    <cofactor evidence="1 8">
        <name>heme</name>
        <dbReference type="ChEBI" id="CHEBI:30413"/>
    </cofactor>
</comment>
<proteinExistence type="inferred from homology"/>
<dbReference type="InterPro" id="IPR002401">
    <property type="entry name" value="Cyt_P450_E_grp-I"/>
</dbReference>
<gene>
    <name evidence="9" type="ORF">ILUMI_19937</name>
</gene>
<dbReference type="CDD" id="cd20628">
    <property type="entry name" value="CYP4"/>
    <property type="match status" value="1"/>
</dbReference>
<dbReference type="Gene3D" id="1.10.630.10">
    <property type="entry name" value="Cytochrome P450"/>
    <property type="match status" value="1"/>
</dbReference>
<comment type="caution">
    <text evidence="9">The sequence shown here is derived from an EMBL/GenBank/DDBJ whole genome shotgun (WGS) entry which is preliminary data.</text>
</comment>
<evidence type="ECO:0000256" key="5">
    <source>
        <dbReference type="ARBA" id="ARBA00023002"/>
    </source>
</evidence>
<feature type="non-terminal residue" evidence="9">
    <location>
        <position position="1"/>
    </location>
</feature>
<dbReference type="InterPro" id="IPR001128">
    <property type="entry name" value="Cyt_P450"/>
</dbReference>
<dbReference type="AlphaFoldDB" id="A0A8K0CIB7"/>
<dbReference type="OrthoDB" id="1470350at2759"/>
<dbReference type="PRINTS" id="PR00463">
    <property type="entry name" value="EP450I"/>
</dbReference>
<evidence type="ECO:0000313" key="10">
    <source>
        <dbReference type="Proteomes" id="UP000801492"/>
    </source>
</evidence>
<protein>
    <submittedName>
        <fullName evidence="9">Uncharacterized protein</fullName>
    </submittedName>
</protein>
<dbReference type="GO" id="GO:0020037">
    <property type="term" value="F:heme binding"/>
    <property type="evidence" value="ECO:0007669"/>
    <property type="project" value="InterPro"/>
</dbReference>
<dbReference type="GO" id="GO:0016705">
    <property type="term" value="F:oxidoreductase activity, acting on paired donors, with incorporation or reduction of molecular oxygen"/>
    <property type="evidence" value="ECO:0007669"/>
    <property type="project" value="InterPro"/>
</dbReference>
<organism evidence="9 10">
    <name type="scientific">Ignelater luminosus</name>
    <name type="common">Cucubano</name>
    <name type="synonym">Pyrophorus luminosus</name>
    <dbReference type="NCBI Taxonomy" id="2038154"/>
    <lineage>
        <taxon>Eukaryota</taxon>
        <taxon>Metazoa</taxon>
        <taxon>Ecdysozoa</taxon>
        <taxon>Arthropoda</taxon>
        <taxon>Hexapoda</taxon>
        <taxon>Insecta</taxon>
        <taxon>Pterygota</taxon>
        <taxon>Neoptera</taxon>
        <taxon>Endopterygota</taxon>
        <taxon>Coleoptera</taxon>
        <taxon>Polyphaga</taxon>
        <taxon>Elateriformia</taxon>
        <taxon>Elateroidea</taxon>
        <taxon>Elateridae</taxon>
        <taxon>Agrypninae</taxon>
        <taxon>Pyrophorini</taxon>
        <taxon>Ignelater</taxon>
    </lineage>
</organism>
<dbReference type="PANTHER" id="PTHR24291">
    <property type="entry name" value="CYTOCHROME P450 FAMILY 4"/>
    <property type="match status" value="1"/>
</dbReference>
<evidence type="ECO:0000256" key="4">
    <source>
        <dbReference type="ARBA" id="ARBA00022723"/>
    </source>
</evidence>
<dbReference type="GO" id="GO:0005506">
    <property type="term" value="F:iron ion binding"/>
    <property type="evidence" value="ECO:0007669"/>
    <property type="project" value="InterPro"/>
</dbReference>
<keyword evidence="6 8" id="KW-0408">Iron</keyword>
<keyword evidence="7" id="KW-0503">Monooxygenase</keyword>
<dbReference type="InterPro" id="IPR050196">
    <property type="entry name" value="Cytochrome_P450_Monoox"/>
</dbReference>
<dbReference type="Pfam" id="PF00067">
    <property type="entry name" value="p450"/>
    <property type="match status" value="1"/>
</dbReference>
<evidence type="ECO:0000256" key="2">
    <source>
        <dbReference type="ARBA" id="ARBA00010617"/>
    </source>
</evidence>
<evidence type="ECO:0000256" key="6">
    <source>
        <dbReference type="ARBA" id="ARBA00023004"/>
    </source>
</evidence>
<reference evidence="9" key="1">
    <citation type="submission" date="2019-08" db="EMBL/GenBank/DDBJ databases">
        <title>The genome of the North American firefly Photinus pyralis.</title>
        <authorList>
            <consortium name="Photinus pyralis genome working group"/>
            <person name="Fallon T.R."/>
            <person name="Sander Lower S.E."/>
            <person name="Weng J.-K."/>
        </authorList>
    </citation>
    <scope>NUCLEOTIDE SEQUENCE</scope>
    <source>
        <strain evidence="9">TRF0915ILg1</strain>
        <tissue evidence="9">Whole body</tissue>
    </source>
</reference>
<evidence type="ECO:0000313" key="9">
    <source>
        <dbReference type="EMBL" id="KAF2886236.1"/>
    </source>
</evidence>
<keyword evidence="4 8" id="KW-0479">Metal-binding</keyword>
<dbReference type="SUPFAM" id="SSF48264">
    <property type="entry name" value="Cytochrome P450"/>
    <property type="match status" value="1"/>
</dbReference>
<keyword evidence="3 8" id="KW-0349">Heme</keyword>
<evidence type="ECO:0000256" key="8">
    <source>
        <dbReference type="PIRSR" id="PIRSR602401-1"/>
    </source>
</evidence>
<dbReference type="PANTHER" id="PTHR24291:SF187">
    <property type="entry name" value="CYTOCHROME P450 4AE1-RELATED"/>
    <property type="match status" value="1"/>
</dbReference>
<keyword evidence="5" id="KW-0560">Oxidoreductase</keyword>
<dbReference type="InterPro" id="IPR036396">
    <property type="entry name" value="Cyt_P450_sf"/>
</dbReference>
<dbReference type="GO" id="GO:0004497">
    <property type="term" value="F:monooxygenase activity"/>
    <property type="evidence" value="ECO:0007669"/>
    <property type="project" value="UniProtKB-KW"/>
</dbReference>
<name>A0A8K0CIB7_IGNLU</name>
<dbReference type="Proteomes" id="UP000801492">
    <property type="component" value="Unassembled WGS sequence"/>
</dbReference>
<dbReference type="EMBL" id="VTPC01088283">
    <property type="protein sequence ID" value="KAF2886236.1"/>
    <property type="molecule type" value="Genomic_DNA"/>
</dbReference>
<sequence>LWKKHRKIITPAFHFKILEQFIEVFESNAKILIESLKKEVGKTSSNISPYIKLCTLDIICETAMGTSVNAQVNSESEYVRSVNEICRIITYRIFNPFLHYTIPYILTKHYREEKRCSRCIRGYVNSVISKKKAELEDNERTDDSQDEIGIKKRLVFLDLILQENNKLNDKQIEDEVNTFMFAGLDTTAPALSFAMFSLAENPQIQKSAVDELQEIFSDDWSRATTLKDLQNMKYLEAVIKETLRIYPSLPFYSRQLQEDIVYDGMTFPKDLDLVIFAYGIHRNPELFPEPLRFLPERFLTDNIGKKFPYGYIPFSAGPRNCL</sequence>
<comment type="similarity">
    <text evidence="2">Belongs to the cytochrome P450 family.</text>
</comment>
<dbReference type="PRINTS" id="PR00385">
    <property type="entry name" value="P450"/>
</dbReference>
<evidence type="ECO:0000256" key="1">
    <source>
        <dbReference type="ARBA" id="ARBA00001971"/>
    </source>
</evidence>
<keyword evidence="10" id="KW-1185">Reference proteome</keyword>
<evidence type="ECO:0000256" key="7">
    <source>
        <dbReference type="ARBA" id="ARBA00023033"/>
    </source>
</evidence>